<accession>A0AA39X3B5</accession>
<gene>
    <name evidence="1" type="ORF">B0T14DRAFT_562414</name>
</gene>
<protein>
    <submittedName>
        <fullName evidence="1">Uncharacterized protein</fullName>
    </submittedName>
</protein>
<dbReference type="GO" id="GO:0004061">
    <property type="term" value="F:arylformamidase activity"/>
    <property type="evidence" value="ECO:0007669"/>
    <property type="project" value="InterPro"/>
</dbReference>
<dbReference type="PANTHER" id="PTHR34861:SF11">
    <property type="entry name" value="CYCLASE"/>
    <property type="match status" value="1"/>
</dbReference>
<keyword evidence="2" id="KW-1185">Reference proteome</keyword>
<comment type="caution">
    <text evidence="1">The sequence shown here is derived from an EMBL/GenBank/DDBJ whole genome shotgun (WGS) entry which is preliminary data.</text>
</comment>
<sequence>MRDIHDEDEEGKRKSVLGIQAWSQFGIVGRGILLDLPRWRESQNLPPYNPFTATPIPLSDLLSCLSHQNTAPRFGDILLRTGFIQDP</sequence>
<evidence type="ECO:0000313" key="1">
    <source>
        <dbReference type="EMBL" id="KAK0626514.1"/>
    </source>
</evidence>
<dbReference type="Proteomes" id="UP001175000">
    <property type="component" value="Unassembled WGS sequence"/>
</dbReference>
<dbReference type="AlphaFoldDB" id="A0AA39X3B5"/>
<reference evidence="1" key="1">
    <citation type="submission" date="2023-06" db="EMBL/GenBank/DDBJ databases">
        <title>Genome-scale phylogeny and comparative genomics of the fungal order Sordariales.</title>
        <authorList>
            <consortium name="Lawrence Berkeley National Laboratory"/>
            <person name="Hensen N."/>
            <person name="Bonometti L."/>
            <person name="Westerberg I."/>
            <person name="Brannstrom I.O."/>
            <person name="Guillou S."/>
            <person name="Cros-Aarteil S."/>
            <person name="Calhoun S."/>
            <person name="Haridas S."/>
            <person name="Kuo A."/>
            <person name="Mondo S."/>
            <person name="Pangilinan J."/>
            <person name="Riley R."/>
            <person name="Labutti K."/>
            <person name="Andreopoulos B."/>
            <person name="Lipzen A."/>
            <person name="Chen C."/>
            <person name="Yanf M."/>
            <person name="Daum C."/>
            <person name="Ng V."/>
            <person name="Clum A."/>
            <person name="Steindorff A."/>
            <person name="Ohm R."/>
            <person name="Martin F."/>
            <person name="Silar P."/>
            <person name="Natvig D."/>
            <person name="Lalanne C."/>
            <person name="Gautier V."/>
            <person name="Ament-Velasquez S.L."/>
            <person name="Kruys A."/>
            <person name="Hutchinson M.I."/>
            <person name="Powell A.J."/>
            <person name="Barry K."/>
            <person name="Miller A.N."/>
            <person name="Grigoriev I.V."/>
            <person name="Debuchy R."/>
            <person name="Gladieux P."/>
            <person name="Thoren M.H."/>
            <person name="Johannesson H."/>
        </authorList>
    </citation>
    <scope>NUCLEOTIDE SEQUENCE</scope>
    <source>
        <strain evidence="1">CBS 606.72</strain>
    </source>
</reference>
<dbReference type="PANTHER" id="PTHR34861">
    <property type="match status" value="1"/>
</dbReference>
<dbReference type="InterPro" id="IPR037175">
    <property type="entry name" value="KFase_sf"/>
</dbReference>
<evidence type="ECO:0000313" key="2">
    <source>
        <dbReference type="Proteomes" id="UP001175000"/>
    </source>
</evidence>
<name>A0AA39X3B5_9PEZI</name>
<organism evidence="1 2">
    <name type="scientific">Immersiella caudata</name>
    <dbReference type="NCBI Taxonomy" id="314043"/>
    <lineage>
        <taxon>Eukaryota</taxon>
        <taxon>Fungi</taxon>
        <taxon>Dikarya</taxon>
        <taxon>Ascomycota</taxon>
        <taxon>Pezizomycotina</taxon>
        <taxon>Sordariomycetes</taxon>
        <taxon>Sordariomycetidae</taxon>
        <taxon>Sordariales</taxon>
        <taxon>Lasiosphaeriaceae</taxon>
        <taxon>Immersiella</taxon>
    </lineage>
</organism>
<dbReference type="Gene3D" id="3.50.30.50">
    <property type="entry name" value="Putative cyclase"/>
    <property type="match status" value="1"/>
</dbReference>
<dbReference type="GO" id="GO:0019441">
    <property type="term" value="P:L-tryptophan catabolic process to kynurenine"/>
    <property type="evidence" value="ECO:0007669"/>
    <property type="project" value="InterPro"/>
</dbReference>
<proteinExistence type="predicted"/>
<dbReference type="EMBL" id="JAULSU010000002">
    <property type="protein sequence ID" value="KAK0626514.1"/>
    <property type="molecule type" value="Genomic_DNA"/>
</dbReference>